<feature type="compositionally biased region" description="Low complexity" evidence="1">
    <location>
        <begin position="13"/>
        <end position="25"/>
    </location>
</feature>
<reference evidence="2 3" key="1">
    <citation type="journal article" date="2019" name="Int. J. Syst. Evol. Microbiol.">
        <title>The Global Catalogue of Microorganisms (GCM) 10K type strain sequencing project: providing services to taxonomists for standard genome sequencing and annotation.</title>
        <authorList>
            <consortium name="The Broad Institute Genomics Platform"/>
            <consortium name="The Broad Institute Genome Sequencing Center for Infectious Disease"/>
            <person name="Wu L."/>
            <person name="Ma J."/>
        </authorList>
    </citation>
    <scope>NUCLEOTIDE SEQUENCE [LARGE SCALE GENOMIC DNA]</scope>
    <source>
        <strain evidence="2 3">JCM 6242</strain>
    </source>
</reference>
<feature type="compositionally biased region" description="Gly residues" evidence="1">
    <location>
        <begin position="138"/>
        <end position="147"/>
    </location>
</feature>
<keyword evidence="3" id="KW-1185">Reference proteome</keyword>
<accession>A0ABN3VRN5</accession>
<dbReference type="Proteomes" id="UP001500831">
    <property type="component" value="Unassembled WGS sequence"/>
</dbReference>
<feature type="compositionally biased region" description="Low complexity" evidence="1">
    <location>
        <begin position="62"/>
        <end position="71"/>
    </location>
</feature>
<organism evidence="2 3">
    <name type="scientific">Streptosporangium fragile</name>
    <dbReference type="NCBI Taxonomy" id="46186"/>
    <lineage>
        <taxon>Bacteria</taxon>
        <taxon>Bacillati</taxon>
        <taxon>Actinomycetota</taxon>
        <taxon>Actinomycetes</taxon>
        <taxon>Streptosporangiales</taxon>
        <taxon>Streptosporangiaceae</taxon>
        <taxon>Streptosporangium</taxon>
    </lineage>
</organism>
<proteinExistence type="predicted"/>
<gene>
    <name evidence="2" type="ORF">GCM10010517_00880</name>
</gene>
<protein>
    <submittedName>
        <fullName evidence="2">Uncharacterized protein</fullName>
    </submittedName>
</protein>
<evidence type="ECO:0000313" key="3">
    <source>
        <dbReference type="Proteomes" id="UP001500831"/>
    </source>
</evidence>
<sequence length="147" mass="14078">MVRAGAGELLVAGSGEVSSASAGPGDALSAGARLPVSAGAGLSGVSDDRSPPEPEEPEDSGGEASAVGAASREGLSCWAGGSAAGGAGADSGAVGGVEVRPGSASAVHGWAMTALVVAETAASRRPETRVTRRDELRGGMGGSSWIY</sequence>
<evidence type="ECO:0000313" key="2">
    <source>
        <dbReference type="EMBL" id="GAA2844658.1"/>
    </source>
</evidence>
<dbReference type="EMBL" id="BAAAVI010000001">
    <property type="protein sequence ID" value="GAA2844658.1"/>
    <property type="molecule type" value="Genomic_DNA"/>
</dbReference>
<feature type="region of interest" description="Disordered" evidence="1">
    <location>
        <begin position="126"/>
        <end position="147"/>
    </location>
</feature>
<feature type="region of interest" description="Disordered" evidence="1">
    <location>
        <begin position="13"/>
        <end position="71"/>
    </location>
</feature>
<evidence type="ECO:0000256" key="1">
    <source>
        <dbReference type="SAM" id="MobiDB-lite"/>
    </source>
</evidence>
<comment type="caution">
    <text evidence="2">The sequence shown here is derived from an EMBL/GenBank/DDBJ whole genome shotgun (WGS) entry which is preliminary data.</text>
</comment>
<feature type="compositionally biased region" description="Basic and acidic residues" evidence="1">
    <location>
        <begin position="126"/>
        <end position="137"/>
    </location>
</feature>
<name>A0ABN3VRN5_9ACTN</name>